<dbReference type="PROSITE" id="PS00497">
    <property type="entry name" value="TYROSINASE_1"/>
    <property type="match status" value="1"/>
</dbReference>
<dbReference type="InterPro" id="IPR008922">
    <property type="entry name" value="Di-copper_centre_dom_sf"/>
</dbReference>
<dbReference type="PRINTS" id="PR00092">
    <property type="entry name" value="TYROSINASE"/>
</dbReference>
<dbReference type="PANTHER" id="PTHR11474:SF125">
    <property type="entry name" value="N-ACETYL-6-HYDROXYTRYPTOPHAN OXIDASE IVOB-RELATED"/>
    <property type="match status" value="1"/>
</dbReference>
<dbReference type="GO" id="GO:0046872">
    <property type="term" value="F:metal ion binding"/>
    <property type="evidence" value="ECO:0007669"/>
    <property type="project" value="UniProtKB-KW"/>
</dbReference>
<dbReference type="Proteomes" id="UP000754883">
    <property type="component" value="Unassembled WGS sequence"/>
</dbReference>
<sequence>MQVKNIAATLGLLCFSVPSVALPQTNVRNSSSETLFNDMQKTYETNINRILSSNASDTSCSRHSVAVRRSWDALSRSERLEYIRAVKCLHNLPSKVDKTLAPSARVRADDFTYQHMNQTNFAHASGIFLPWHRQFMWIYEKSLREECGYKGYVPYWDWMKYSDDQSKASIFEDGPAGFGGNGKAIPHPDTNQSLPDVPGPFYITRKAGTGGGCVTTGAFANLSVNLGPVVPGNNSADDPYGVKNPPHCLSRDFNQEYSNTGLTYTAAHTLLQSADYSAFFGNYDHLVHGFAHQYLGGDGYDFYSSPSDPVFFLLHSQIDRLWAIWQGLDQDVRKGQVGGTETFANRPPSANTTLDTVLHMTEIFGGDVNFGHTISTIENDYCYIYA</sequence>
<dbReference type="OrthoDB" id="6132182at2759"/>
<evidence type="ECO:0000256" key="3">
    <source>
        <dbReference type="SAM" id="SignalP"/>
    </source>
</evidence>
<feature type="domain" description="Tyrosinase copper-binding" evidence="4">
    <location>
        <begin position="123"/>
        <end position="140"/>
    </location>
</feature>
<feature type="domain" description="Tyrosinase copper-binding" evidence="5">
    <location>
        <begin position="308"/>
        <end position="319"/>
    </location>
</feature>
<dbReference type="EMBL" id="CABFNO020001541">
    <property type="protein sequence ID" value="CAG9996903.1"/>
    <property type="molecule type" value="Genomic_DNA"/>
</dbReference>
<dbReference type="PROSITE" id="PS00498">
    <property type="entry name" value="TYROSINASE_2"/>
    <property type="match status" value="1"/>
</dbReference>
<dbReference type="Pfam" id="PF00264">
    <property type="entry name" value="Tyrosinase"/>
    <property type="match status" value="1"/>
</dbReference>
<comment type="caution">
    <text evidence="6">The sequence shown here is derived from an EMBL/GenBank/DDBJ whole genome shotgun (WGS) entry which is preliminary data.</text>
</comment>
<gene>
    <name evidence="6" type="ORF">CBYS24578_00015972</name>
</gene>
<dbReference type="AlphaFoldDB" id="A0A9N9UU16"/>
<dbReference type="SUPFAM" id="SSF48056">
    <property type="entry name" value="Di-copper centre-containing domain"/>
    <property type="match status" value="1"/>
</dbReference>
<reference evidence="6" key="1">
    <citation type="submission" date="2021-10" db="EMBL/GenBank/DDBJ databases">
        <authorList>
            <person name="Piombo E."/>
        </authorList>
    </citation>
    <scope>NUCLEOTIDE SEQUENCE</scope>
</reference>
<name>A0A9N9UU16_9HYPO</name>
<evidence type="ECO:0000313" key="6">
    <source>
        <dbReference type="EMBL" id="CAG9996903.1"/>
    </source>
</evidence>
<dbReference type="Gene3D" id="1.10.1280.10">
    <property type="entry name" value="Di-copper center containing domain from catechol oxidase"/>
    <property type="match status" value="1"/>
</dbReference>
<accession>A0A9N9UU16</accession>
<feature type="chain" id="PRO_5040201633" description="Tyrosinase copper-binding domain-containing protein" evidence="3">
    <location>
        <begin position="22"/>
        <end position="386"/>
    </location>
</feature>
<keyword evidence="3" id="KW-0732">Signal</keyword>
<keyword evidence="1" id="KW-0479">Metal-binding</keyword>
<evidence type="ECO:0000256" key="2">
    <source>
        <dbReference type="ARBA" id="ARBA00023002"/>
    </source>
</evidence>
<evidence type="ECO:0000259" key="5">
    <source>
        <dbReference type="PROSITE" id="PS00498"/>
    </source>
</evidence>
<dbReference type="GO" id="GO:0016491">
    <property type="term" value="F:oxidoreductase activity"/>
    <property type="evidence" value="ECO:0007669"/>
    <property type="project" value="UniProtKB-KW"/>
</dbReference>
<protein>
    <recommendedName>
        <fullName evidence="4 5">Tyrosinase copper-binding domain-containing protein</fullName>
    </recommendedName>
</protein>
<evidence type="ECO:0000256" key="1">
    <source>
        <dbReference type="ARBA" id="ARBA00022723"/>
    </source>
</evidence>
<evidence type="ECO:0000259" key="4">
    <source>
        <dbReference type="PROSITE" id="PS00497"/>
    </source>
</evidence>
<organism evidence="6 7">
    <name type="scientific">Clonostachys byssicola</name>
    <dbReference type="NCBI Taxonomy" id="160290"/>
    <lineage>
        <taxon>Eukaryota</taxon>
        <taxon>Fungi</taxon>
        <taxon>Dikarya</taxon>
        <taxon>Ascomycota</taxon>
        <taxon>Pezizomycotina</taxon>
        <taxon>Sordariomycetes</taxon>
        <taxon>Hypocreomycetidae</taxon>
        <taxon>Hypocreales</taxon>
        <taxon>Bionectriaceae</taxon>
        <taxon>Clonostachys</taxon>
    </lineage>
</organism>
<evidence type="ECO:0000313" key="7">
    <source>
        <dbReference type="Proteomes" id="UP000754883"/>
    </source>
</evidence>
<proteinExistence type="predicted"/>
<keyword evidence="2" id="KW-0560">Oxidoreductase</keyword>
<dbReference type="PANTHER" id="PTHR11474">
    <property type="entry name" value="TYROSINASE FAMILY MEMBER"/>
    <property type="match status" value="1"/>
</dbReference>
<dbReference type="InterPro" id="IPR002227">
    <property type="entry name" value="Tyrosinase_Cu-bd"/>
</dbReference>
<feature type="signal peptide" evidence="3">
    <location>
        <begin position="1"/>
        <end position="21"/>
    </location>
</feature>
<dbReference type="InterPro" id="IPR050316">
    <property type="entry name" value="Tyrosinase/Hemocyanin"/>
</dbReference>
<keyword evidence="7" id="KW-1185">Reference proteome</keyword>